<evidence type="ECO:0000256" key="5">
    <source>
        <dbReference type="ARBA" id="ARBA00022692"/>
    </source>
</evidence>
<evidence type="ECO:0000313" key="12">
    <source>
        <dbReference type="Proteomes" id="UP001362999"/>
    </source>
</evidence>
<evidence type="ECO:0000256" key="1">
    <source>
        <dbReference type="ARBA" id="ARBA00002512"/>
    </source>
</evidence>
<evidence type="ECO:0000256" key="10">
    <source>
        <dbReference type="RuleBase" id="RU366035"/>
    </source>
</evidence>
<dbReference type="GO" id="GO:0032220">
    <property type="term" value="P:plasma membrane fusion involved in cytogamy"/>
    <property type="evidence" value="ECO:0007669"/>
    <property type="project" value="TreeGrafter"/>
</dbReference>
<comment type="caution">
    <text evidence="11">The sequence shown here is derived from an EMBL/GenBank/DDBJ whole genome shotgun (WGS) entry which is preliminary data.</text>
</comment>
<accession>A0AAW0ACZ2</accession>
<evidence type="ECO:0000256" key="6">
    <source>
        <dbReference type="ARBA" id="ARBA00022971"/>
    </source>
</evidence>
<feature type="non-terminal residue" evidence="11">
    <location>
        <position position="1"/>
    </location>
</feature>
<evidence type="ECO:0000256" key="7">
    <source>
        <dbReference type="ARBA" id="ARBA00022989"/>
    </source>
</evidence>
<organism evidence="11 12">
    <name type="scientific">Favolaschia claudopus</name>
    <dbReference type="NCBI Taxonomy" id="2862362"/>
    <lineage>
        <taxon>Eukaryota</taxon>
        <taxon>Fungi</taxon>
        <taxon>Dikarya</taxon>
        <taxon>Basidiomycota</taxon>
        <taxon>Agaricomycotina</taxon>
        <taxon>Agaricomycetes</taxon>
        <taxon>Agaricomycetidae</taxon>
        <taxon>Agaricales</taxon>
        <taxon>Marasmiineae</taxon>
        <taxon>Mycenaceae</taxon>
        <taxon>Favolaschia</taxon>
    </lineage>
</organism>
<dbReference type="EMBL" id="JAWWNJ010000072">
    <property type="protein sequence ID" value="KAK7007093.1"/>
    <property type="molecule type" value="Genomic_DNA"/>
</dbReference>
<keyword evidence="4 10" id="KW-1003">Cell membrane</keyword>
<name>A0AAW0ACZ2_9AGAR</name>
<keyword evidence="12" id="KW-1185">Reference proteome</keyword>
<evidence type="ECO:0000256" key="4">
    <source>
        <dbReference type="ARBA" id="ARBA00022475"/>
    </source>
</evidence>
<comment type="similarity">
    <text evidence="3 10">Belongs to the PRM1 family.</text>
</comment>
<keyword evidence="7" id="KW-1133">Transmembrane helix</keyword>
<dbReference type="PANTHER" id="PTHR31030">
    <property type="entry name" value="PLASMA MEMBRANE FUSION PROTEIN PRM1"/>
    <property type="match status" value="1"/>
</dbReference>
<proteinExistence type="inferred from homology"/>
<keyword evidence="9" id="KW-0325">Glycoprotein</keyword>
<evidence type="ECO:0000256" key="8">
    <source>
        <dbReference type="ARBA" id="ARBA00023136"/>
    </source>
</evidence>
<evidence type="ECO:0000256" key="2">
    <source>
        <dbReference type="ARBA" id="ARBA00004651"/>
    </source>
</evidence>
<dbReference type="AlphaFoldDB" id="A0AAW0ACZ2"/>
<dbReference type="Proteomes" id="UP001362999">
    <property type="component" value="Unassembled WGS sequence"/>
</dbReference>
<sequence length="143" mass="15112">INSSLSPAQTAANLLLTVLESLIEFFVDTYRSTFLCLLELVIQAGLSVLAAAATEATSFVEATANSIATAIQQLFSAATSALQSAVSAANKFPGVNIPLPPISAPNLSSLQSLSLPTTFEDQLHKLQSQLPQLDELRQIVDNL</sequence>
<reference evidence="11 12" key="1">
    <citation type="journal article" date="2024" name="J Genomics">
        <title>Draft genome sequencing and assembly of Favolaschia claudopus CIRM-BRFM 2984 isolated from oak limbs.</title>
        <authorList>
            <person name="Navarro D."/>
            <person name="Drula E."/>
            <person name="Chaduli D."/>
            <person name="Cazenave R."/>
            <person name="Ahrendt S."/>
            <person name="Wang J."/>
            <person name="Lipzen A."/>
            <person name="Daum C."/>
            <person name="Barry K."/>
            <person name="Grigoriev I.V."/>
            <person name="Favel A."/>
            <person name="Rosso M.N."/>
            <person name="Martin F."/>
        </authorList>
    </citation>
    <scope>NUCLEOTIDE SEQUENCE [LARGE SCALE GENOMIC DNA]</scope>
    <source>
        <strain evidence="11 12">CIRM-BRFM 2984</strain>
    </source>
</reference>
<evidence type="ECO:0000256" key="3">
    <source>
        <dbReference type="ARBA" id="ARBA00010780"/>
    </source>
</evidence>
<keyword evidence="8" id="KW-0472">Membrane</keyword>
<comment type="subcellular location">
    <subcellularLocation>
        <location evidence="2 10">Cell membrane</location>
        <topology evidence="2 10">Multi-pass membrane protein</topology>
    </subcellularLocation>
</comment>
<keyword evidence="6 10" id="KW-0184">Conjugation</keyword>
<dbReference type="InterPro" id="IPR026777">
    <property type="entry name" value="PRM1"/>
</dbReference>
<dbReference type="PANTHER" id="PTHR31030:SF1">
    <property type="entry name" value="PLASMA MEMBRANE FUSION PROTEIN PRM1"/>
    <property type="match status" value="1"/>
</dbReference>
<gene>
    <name evidence="11" type="ORF">R3P38DRAFT_2554136</name>
</gene>
<evidence type="ECO:0000313" key="11">
    <source>
        <dbReference type="EMBL" id="KAK7007093.1"/>
    </source>
</evidence>
<comment type="function">
    <text evidence="1 10">Involved in cell fusion during mating by stabilizing the plasma membrane fusion event.</text>
</comment>
<dbReference type="GO" id="GO:0005886">
    <property type="term" value="C:plasma membrane"/>
    <property type="evidence" value="ECO:0007669"/>
    <property type="project" value="UniProtKB-SubCell"/>
</dbReference>
<dbReference type="GO" id="GO:0043332">
    <property type="term" value="C:mating projection tip"/>
    <property type="evidence" value="ECO:0007669"/>
    <property type="project" value="UniProtKB-UniRule"/>
</dbReference>
<protein>
    <recommendedName>
        <fullName evidence="10">Plasma membrane fusion protein PRM1</fullName>
    </recommendedName>
</protein>
<keyword evidence="5" id="KW-0812">Transmembrane</keyword>
<evidence type="ECO:0000256" key="9">
    <source>
        <dbReference type="ARBA" id="ARBA00023180"/>
    </source>
</evidence>